<dbReference type="AlphaFoldDB" id="A0AAW1VDN0"/>
<keyword evidence="3" id="KW-1185">Reference proteome</keyword>
<accession>A0AAW1VDN0</accession>
<protein>
    <recommendedName>
        <fullName evidence="1">PiggyBac transposable element-derived protein domain-containing protein</fullName>
    </recommendedName>
</protein>
<evidence type="ECO:0000259" key="1">
    <source>
        <dbReference type="Pfam" id="PF13843"/>
    </source>
</evidence>
<comment type="caution">
    <text evidence="2">The sequence shown here is derived from an EMBL/GenBank/DDBJ whole genome shotgun (WGS) entry which is preliminary data.</text>
</comment>
<proteinExistence type="predicted"/>
<feature type="domain" description="PiggyBac transposable element-derived protein" evidence="1">
    <location>
        <begin position="48"/>
        <end position="96"/>
    </location>
</feature>
<dbReference type="EMBL" id="JARQZJ010000125">
    <property type="protein sequence ID" value="KAK9890195.1"/>
    <property type="molecule type" value="Genomic_DNA"/>
</dbReference>
<reference evidence="2 3" key="1">
    <citation type="submission" date="2023-03" db="EMBL/GenBank/DDBJ databases">
        <title>Genome insight into feeding habits of ladybird beetles.</title>
        <authorList>
            <person name="Li H.-S."/>
            <person name="Huang Y.-H."/>
            <person name="Pang H."/>
        </authorList>
    </citation>
    <scope>NUCLEOTIDE SEQUENCE [LARGE SCALE GENOMIC DNA]</scope>
    <source>
        <strain evidence="2">SYSU_2023b</strain>
        <tissue evidence="2">Whole body</tissue>
    </source>
</reference>
<name>A0AAW1VDN0_9CUCU</name>
<dbReference type="Proteomes" id="UP001431783">
    <property type="component" value="Unassembled WGS sequence"/>
</dbReference>
<organism evidence="2 3">
    <name type="scientific">Henosepilachna vigintioctopunctata</name>
    <dbReference type="NCBI Taxonomy" id="420089"/>
    <lineage>
        <taxon>Eukaryota</taxon>
        <taxon>Metazoa</taxon>
        <taxon>Ecdysozoa</taxon>
        <taxon>Arthropoda</taxon>
        <taxon>Hexapoda</taxon>
        <taxon>Insecta</taxon>
        <taxon>Pterygota</taxon>
        <taxon>Neoptera</taxon>
        <taxon>Endopterygota</taxon>
        <taxon>Coleoptera</taxon>
        <taxon>Polyphaga</taxon>
        <taxon>Cucujiformia</taxon>
        <taxon>Coccinelloidea</taxon>
        <taxon>Coccinellidae</taxon>
        <taxon>Epilachninae</taxon>
        <taxon>Epilachnini</taxon>
        <taxon>Henosepilachna</taxon>
    </lineage>
</organism>
<dbReference type="Pfam" id="PF13843">
    <property type="entry name" value="DDE_Tnp_1_7"/>
    <property type="match status" value="1"/>
</dbReference>
<sequence length="99" mass="11211">MIHGRLSQSAVLEELLREDKEESASNCSDPAEDDLSLSEINSCFTGINTGRNLTIDNWYISVPLMNDLAKDYKISAVGTMRKNKKEIPPCFIEKDRPEY</sequence>
<dbReference type="InterPro" id="IPR029526">
    <property type="entry name" value="PGBD"/>
</dbReference>
<gene>
    <name evidence="2" type="ORF">WA026_010306</name>
</gene>
<evidence type="ECO:0000313" key="2">
    <source>
        <dbReference type="EMBL" id="KAK9890195.1"/>
    </source>
</evidence>
<evidence type="ECO:0000313" key="3">
    <source>
        <dbReference type="Proteomes" id="UP001431783"/>
    </source>
</evidence>